<protein>
    <submittedName>
        <fullName evidence="1">Conserved domain protein</fullName>
    </submittedName>
</protein>
<dbReference type="HOGENOM" id="CLU_352620_0_0_10"/>
<name>F3QX03_9BACT</name>
<sequence>MKRVTFLWLWVCALLWGAGVQVWGAPVTFVVDGYKYIVRSGESQRVTLSAIPRGVKDIVIPSSVQHEGVDYSVVWIGGDAIIASSIHSLSIPATVEGFSDEKYAFDDCDQLEKVTVDPSSEFFFSQDGCLYSKTLPKRCLVIPRMVKGTVVVPDDAVGGERPSLYLEDKPNIEGIVFPAGLVNLTVKDCPSLVSATFPASAEGISIDGCPSLAKLEMSGKSERYEVEDNVLYGWYTEWNSDVRLREIVFLSVDKTSYTMPADARLTSSYQAAQFAAMENLVSLSVAAGNAEYVSEDNAIYSREPFNGERSLVDLAGGLTSFHIPADVADVAHVEIPSDDYNFEDRVVPVFGMLKKLEKLTVAEGNKHFAASGNVLLQKADEAIGGGEEGWVAMLVAPALTGKVVLPDDVVKVDGMAFYGSLISSVTIPDGVMVSYGAFGNSKQLTEVIFKGSASAESSAFVGTPWLENHEPGVIYAGTTAIGLAGDLAEITIKPGTKTIGKEAFTPFDRPTSLVKVVLPDGLETIESYAFANCDKLKEINLPASLKTVVGNAFDYCTALSGLTLEEGITFLPDVFADLPVKKVYVPASVGDWEASGFGYYVEAFEVSPDNPYYKSVDGIVYAKDLATVYMVPPAKTRVRIEEGVKYIGEPDEWARMRSADITVPEIYFGDRIESISLPSTLEAVYGYGMFSYCRLKECRVYNPSPIVLEENTFPYDLSGVTLYVPEGSLEAYKNAVEWSRFGHIEEFDASAINGLPAAQEVKEVGRYTLDGRKITQPERGINLIKMSDGTTRKVVVD</sequence>
<comment type="caution">
    <text evidence="1">The sequence shown here is derived from an EMBL/GenBank/DDBJ whole genome shotgun (WGS) entry which is preliminary data.</text>
</comment>
<dbReference type="InterPro" id="IPR032675">
    <property type="entry name" value="LRR_dom_sf"/>
</dbReference>
<dbReference type="SUPFAM" id="SSF52058">
    <property type="entry name" value="L domain-like"/>
    <property type="match status" value="1"/>
</dbReference>
<dbReference type="PANTHER" id="PTHR45661">
    <property type="entry name" value="SURFACE ANTIGEN"/>
    <property type="match status" value="1"/>
</dbReference>
<dbReference type="Pfam" id="PF13306">
    <property type="entry name" value="LRR_5"/>
    <property type="match status" value="2"/>
</dbReference>
<reference evidence="1 2" key="1">
    <citation type="submission" date="2011-02" db="EMBL/GenBank/DDBJ databases">
        <authorList>
            <person name="Weinstock G."/>
            <person name="Sodergren E."/>
            <person name="Clifton S."/>
            <person name="Fulton L."/>
            <person name="Fulton B."/>
            <person name="Courtney L."/>
            <person name="Fronick C."/>
            <person name="Harrison M."/>
            <person name="Strong C."/>
            <person name="Farmer C."/>
            <person name="Delahaunty K."/>
            <person name="Markovic C."/>
            <person name="Hall O."/>
            <person name="Minx P."/>
            <person name="Tomlinson C."/>
            <person name="Mitreva M."/>
            <person name="Hou S."/>
            <person name="Chen J."/>
            <person name="Wollam A."/>
            <person name="Pepin K.H."/>
            <person name="Johnson M."/>
            <person name="Bhonagiri V."/>
            <person name="Zhang X."/>
            <person name="Suruliraj S."/>
            <person name="Warren W."/>
            <person name="Chinwalla A."/>
            <person name="Mardis E.R."/>
            <person name="Wilson R.K."/>
        </authorList>
    </citation>
    <scope>NUCLEOTIDE SEQUENCE [LARGE SCALE GENOMIC DNA]</scope>
    <source>
        <strain evidence="1 2">YIT 11841</strain>
    </source>
</reference>
<dbReference type="EMBL" id="AFBR01000083">
    <property type="protein sequence ID" value="EGG51453.1"/>
    <property type="molecule type" value="Genomic_DNA"/>
</dbReference>
<accession>F3QX03</accession>
<dbReference type="InterPro" id="IPR026906">
    <property type="entry name" value="LRR_5"/>
</dbReference>
<evidence type="ECO:0000313" key="2">
    <source>
        <dbReference type="Proteomes" id="UP000005546"/>
    </source>
</evidence>
<dbReference type="Proteomes" id="UP000005546">
    <property type="component" value="Unassembled WGS sequence"/>
</dbReference>
<gene>
    <name evidence="1" type="ORF">HMPREF9442_02737</name>
</gene>
<dbReference type="eggNOG" id="COG5492">
    <property type="taxonomic scope" value="Bacteria"/>
</dbReference>
<dbReference type="AlphaFoldDB" id="F3QX03"/>
<proteinExistence type="predicted"/>
<dbReference type="STRING" id="762982.HMPREF9442_02737"/>
<dbReference type="RefSeq" id="WP_008628955.1">
    <property type="nucleotide sequence ID" value="NZ_GL883879.1"/>
</dbReference>
<dbReference type="Gene3D" id="3.80.10.10">
    <property type="entry name" value="Ribonuclease Inhibitor"/>
    <property type="match status" value="3"/>
</dbReference>
<organism evidence="1 2">
    <name type="scientific">Paraprevotella xylaniphila YIT 11841</name>
    <dbReference type="NCBI Taxonomy" id="762982"/>
    <lineage>
        <taxon>Bacteria</taxon>
        <taxon>Pseudomonadati</taxon>
        <taxon>Bacteroidota</taxon>
        <taxon>Bacteroidia</taxon>
        <taxon>Bacteroidales</taxon>
        <taxon>Prevotellaceae</taxon>
        <taxon>Paraprevotella</taxon>
    </lineage>
</organism>
<dbReference type="InterPro" id="IPR053139">
    <property type="entry name" value="Surface_bspA-like"/>
</dbReference>
<dbReference type="PANTHER" id="PTHR45661:SF3">
    <property type="entry name" value="IG-LIKE DOMAIN-CONTAINING PROTEIN"/>
    <property type="match status" value="1"/>
</dbReference>
<keyword evidence="2" id="KW-1185">Reference proteome</keyword>
<evidence type="ECO:0000313" key="1">
    <source>
        <dbReference type="EMBL" id="EGG51453.1"/>
    </source>
</evidence>
<dbReference type="OrthoDB" id="1058315at2"/>